<keyword evidence="5" id="KW-0169">Cobalamin biosynthesis</keyword>
<comment type="caution">
    <text evidence="11">The sequence shown here is derived from an EMBL/GenBank/DDBJ whole genome shotgun (WGS) entry which is preliminary data.</text>
</comment>
<dbReference type="EMBL" id="JBHLTP010000003">
    <property type="protein sequence ID" value="MFC0522734.1"/>
    <property type="molecule type" value="Genomic_DNA"/>
</dbReference>
<dbReference type="SUPFAM" id="SSF53383">
    <property type="entry name" value="PLP-dependent transferases"/>
    <property type="match status" value="1"/>
</dbReference>
<evidence type="ECO:0000256" key="3">
    <source>
        <dbReference type="ARBA" id="ARBA00004953"/>
    </source>
</evidence>
<dbReference type="RefSeq" id="WP_377345262.1">
    <property type="nucleotide sequence ID" value="NZ_JBHLTP010000003.1"/>
</dbReference>
<proteinExistence type="predicted"/>
<dbReference type="InterPro" id="IPR004838">
    <property type="entry name" value="NHTrfase_class1_PyrdxlP-BS"/>
</dbReference>
<evidence type="ECO:0000256" key="7">
    <source>
        <dbReference type="ARBA" id="ARBA00023239"/>
    </source>
</evidence>
<dbReference type="Gene3D" id="3.40.640.10">
    <property type="entry name" value="Type I PLP-dependent aspartate aminotransferase-like (Major domain)"/>
    <property type="match status" value="1"/>
</dbReference>
<protein>
    <recommendedName>
        <fullName evidence="4">threonine-phosphate decarboxylase</fullName>
        <ecNumber evidence="4">4.1.1.81</ecNumber>
    </recommendedName>
    <alternativeName>
        <fullName evidence="8">L-threonine-O-3-phosphate decarboxylase</fullName>
    </alternativeName>
</protein>
<dbReference type="InterPro" id="IPR005860">
    <property type="entry name" value="CobD"/>
</dbReference>
<comment type="pathway">
    <text evidence="3">Cofactor biosynthesis; adenosylcobalamin biosynthesis.</text>
</comment>
<name>A0ABV6LKA0_9BACI</name>
<dbReference type="GO" id="GO:0048472">
    <property type="term" value="F:threonine-phosphate decarboxylase activity"/>
    <property type="evidence" value="ECO:0007669"/>
    <property type="project" value="UniProtKB-EC"/>
</dbReference>
<evidence type="ECO:0000256" key="5">
    <source>
        <dbReference type="ARBA" id="ARBA00022573"/>
    </source>
</evidence>
<dbReference type="Proteomes" id="UP001589836">
    <property type="component" value="Unassembled WGS sequence"/>
</dbReference>
<comment type="catalytic activity">
    <reaction evidence="9">
        <text>O-phospho-L-threonine + H(+) = (R)-1-aminopropan-2-yl phosphate + CO2</text>
        <dbReference type="Rhea" id="RHEA:11492"/>
        <dbReference type="ChEBI" id="CHEBI:15378"/>
        <dbReference type="ChEBI" id="CHEBI:16526"/>
        <dbReference type="ChEBI" id="CHEBI:58563"/>
        <dbReference type="ChEBI" id="CHEBI:58675"/>
        <dbReference type="EC" id="4.1.1.81"/>
    </reaction>
</comment>
<evidence type="ECO:0000256" key="1">
    <source>
        <dbReference type="ARBA" id="ARBA00001933"/>
    </source>
</evidence>
<evidence type="ECO:0000256" key="9">
    <source>
        <dbReference type="ARBA" id="ARBA00048531"/>
    </source>
</evidence>
<dbReference type="NCBIfam" id="TIGR01140">
    <property type="entry name" value="L_thr_O3P_dcar"/>
    <property type="match status" value="1"/>
</dbReference>
<dbReference type="InterPro" id="IPR015424">
    <property type="entry name" value="PyrdxlP-dep_Trfase"/>
</dbReference>
<comment type="function">
    <text evidence="2">Decarboxylates L-threonine-O-3-phosphate to yield (R)-1-amino-2-propanol O-2-phosphate, the precursor for the linkage between the nucleotide loop and the corrin ring in cobalamin.</text>
</comment>
<keyword evidence="12" id="KW-1185">Reference proteome</keyword>
<evidence type="ECO:0000256" key="2">
    <source>
        <dbReference type="ARBA" id="ARBA00003444"/>
    </source>
</evidence>
<dbReference type="InterPro" id="IPR004839">
    <property type="entry name" value="Aminotransferase_I/II_large"/>
</dbReference>
<dbReference type="Gene3D" id="3.90.1150.10">
    <property type="entry name" value="Aspartate Aminotransferase, domain 1"/>
    <property type="match status" value="1"/>
</dbReference>
<evidence type="ECO:0000256" key="4">
    <source>
        <dbReference type="ARBA" id="ARBA00012285"/>
    </source>
</evidence>
<feature type="domain" description="Aminotransferase class I/classII large" evidence="10">
    <location>
        <begin position="25"/>
        <end position="353"/>
    </location>
</feature>
<evidence type="ECO:0000259" key="10">
    <source>
        <dbReference type="Pfam" id="PF00155"/>
    </source>
</evidence>
<dbReference type="PROSITE" id="PS00105">
    <property type="entry name" value="AA_TRANSFER_CLASS_1"/>
    <property type="match status" value="1"/>
</dbReference>
<reference evidence="11 12" key="1">
    <citation type="submission" date="2024-09" db="EMBL/GenBank/DDBJ databases">
        <authorList>
            <person name="Sun Q."/>
            <person name="Mori K."/>
        </authorList>
    </citation>
    <scope>NUCLEOTIDE SEQUENCE [LARGE SCALE GENOMIC DNA]</scope>
    <source>
        <strain evidence="11 12">NCAIM B.02529</strain>
    </source>
</reference>
<evidence type="ECO:0000256" key="8">
    <source>
        <dbReference type="ARBA" id="ARBA00029996"/>
    </source>
</evidence>
<dbReference type="InterPro" id="IPR015421">
    <property type="entry name" value="PyrdxlP-dep_Trfase_major"/>
</dbReference>
<organism evidence="11 12">
    <name type="scientific">Pontibacillus salicampi</name>
    <dbReference type="NCBI Taxonomy" id="1449801"/>
    <lineage>
        <taxon>Bacteria</taxon>
        <taxon>Bacillati</taxon>
        <taxon>Bacillota</taxon>
        <taxon>Bacilli</taxon>
        <taxon>Bacillales</taxon>
        <taxon>Bacillaceae</taxon>
        <taxon>Pontibacillus</taxon>
    </lineage>
</organism>
<comment type="cofactor">
    <cofactor evidence="1">
        <name>pyridoxal 5'-phosphate</name>
        <dbReference type="ChEBI" id="CHEBI:597326"/>
    </cofactor>
</comment>
<sequence length="362" mass="42006">MHWPSHGANPQLLLQQWKLDENEKNYIDFSVNTNPYGPPPGLTEHLQLHMDKCYSYPDHDSKKLTAALASAYRIRESHILVGNGASQLIYLLAQLFRGQSIGVFEPTFSEYREACIANGCTVYSLPVDDKHDWELRQVNYINWLDKLDVLFLCHPNNPTGKVYNPLILKNLIQQCEQKGVWLVIDEAFHDFVEEGAFFTPEISSYSKVILLRSLTKMYAIPGMRLGYLVAPEPIVDKLHQLQPTWSLNGLAQEAGLYCLEEQAYRKTCSTSIQANKQKVFSYLREMGYEPETSYTNFFLLQDPYHHDTEELFRFLLENGLIVRHTYNFHPLNGRYIRIAVRREEENSLLLDALQRWKQVCLP</sequence>
<gene>
    <name evidence="11" type="primary">cobD</name>
    <name evidence="11" type="ORF">ACFFGV_03910</name>
</gene>
<dbReference type="PANTHER" id="PTHR42885:SF1">
    <property type="entry name" value="THREONINE-PHOSPHATE DECARBOXYLASE"/>
    <property type="match status" value="1"/>
</dbReference>
<dbReference type="Pfam" id="PF00155">
    <property type="entry name" value="Aminotran_1_2"/>
    <property type="match status" value="1"/>
</dbReference>
<dbReference type="PANTHER" id="PTHR42885">
    <property type="entry name" value="HISTIDINOL-PHOSPHATE AMINOTRANSFERASE-RELATED"/>
    <property type="match status" value="1"/>
</dbReference>
<evidence type="ECO:0000313" key="12">
    <source>
        <dbReference type="Proteomes" id="UP001589836"/>
    </source>
</evidence>
<evidence type="ECO:0000313" key="11">
    <source>
        <dbReference type="EMBL" id="MFC0522734.1"/>
    </source>
</evidence>
<evidence type="ECO:0000256" key="6">
    <source>
        <dbReference type="ARBA" id="ARBA00022898"/>
    </source>
</evidence>
<keyword evidence="6" id="KW-0663">Pyridoxal phosphate</keyword>
<keyword evidence="7 11" id="KW-0456">Lyase</keyword>
<dbReference type="InterPro" id="IPR015422">
    <property type="entry name" value="PyrdxlP-dep_Trfase_small"/>
</dbReference>
<dbReference type="EC" id="4.1.1.81" evidence="4"/>
<accession>A0ABV6LKA0</accession>
<dbReference type="CDD" id="cd00609">
    <property type="entry name" value="AAT_like"/>
    <property type="match status" value="1"/>
</dbReference>